<dbReference type="OrthoDB" id="10408572at2759"/>
<sequence length="142" mass="15834">MESLDFSVLLHDRRLLPLTQMMSLTLLDNGDISPSTHNPLILLRMYKAAFCSSCDGVHEGDSAYLCKSLLRNMLYIAAASSFSYSNGTGLVSCDIEREVQIPSFVTQSIDMSGRLAERRLFLQLQHQICILQDILTQTSLSS</sequence>
<dbReference type="GeneID" id="39981598"/>
<protein>
    <submittedName>
        <fullName evidence="1">Uncharacterized protein</fullName>
    </submittedName>
</protein>
<evidence type="ECO:0000313" key="2">
    <source>
        <dbReference type="Proteomes" id="UP000192257"/>
    </source>
</evidence>
<gene>
    <name evidence="1" type="ORF">TM35_000025000</name>
</gene>
<proteinExistence type="predicted"/>
<reference evidence="1 2" key="1">
    <citation type="submission" date="2017-03" db="EMBL/GenBank/DDBJ databases">
        <title>An alternative strategy for trypanosome survival in the mammalian bloodstream revealed through genome and transcriptome analysis of the ubiquitous bovine parasite Trypanosoma (Megatrypanum) theileri.</title>
        <authorList>
            <person name="Kelly S."/>
            <person name="Ivens A."/>
            <person name="Mott A."/>
            <person name="O'Neill E."/>
            <person name="Emms D."/>
            <person name="Macleod O."/>
            <person name="Voorheis P."/>
            <person name="Matthews J."/>
            <person name="Matthews K."/>
            <person name="Carrington M."/>
        </authorList>
    </citation>
    <scope>NUCLEOTIDE SEQUENCE [LARGE SCALE GENOMIC DNA]</scope>
    <source>
        <strain evidence="1">Edinburgh</strain>
    </source>
</reference>
<keyword evidence="2" id="KW-1185">Reference proteome</keyword>
<name>A0A1X0P8B8_9TRYP</name>
<accession>A0A1X0P8B8</accession>
<dbReference type="Proteomes" id="UP000192257">
    <property type="component" value="Unassembled WGS sequence"/>
</dbReference>
<dbReference type="VEuPathDB" id="TriTrypDB:TM35_000025000"/>
<organism evidence="1 2">
    <name type="scientific">Trypanosoma theileri</name>
    <dbReference type="NCBI Taxonomy" id="67003"/>
    <lineage>
        <taxon>Eukaryota</taxon>
        <taxon>Discoba</taxon>
        <taxon>Euglenozoa</taxon>
        <taxon>Kinetoplastea</taxon>
        <taxon>Metakinetoplastina</taxon>
        <taxon>Trypanosomatida</taxon>
        <taxon>Trypanosomatidae</taxon>
        <taxon>Trypanosoma</taxon>
    </lineage>
</organism>
<dbReference type="RefSeq" id="XP_028887240.1">
    <property type="nucleotide sequence ID" value="XM_029021818.1"/>
</dbReference>
<comment type="caution">
    <text evidence="1">The sequence shown here is derived from an EMBL/GenBank/DDBJ whole genome shotgun (WGS) entry which is preliminary data.</text>
</comment>
<dbReference type="AlphaFoldDB" id="A0A1X0P8B8"/>
<evidence type="ECO:0000313" key="1">
    <source>
        <dbReference type="EMBL" id="ORC93174.1"/>
    </source>
</evidence>
<dbReference type="EMBL" id="NBCO01000002">
    <property type="protein sequence ID" value="ORC93174.1"/>
    <property type="molecule type" value="Genomic_DNA"/>
</dbReference>